<comment type="caution">
    <text evidence="2">The sequence shown here is derived from an EMBL/GenBank/DDBJ whole genome shotgun (WGS) entry which is preliminary data.</text>
</comment>
<dbReference type="InterPro" id="IPR001841">
    <property type="entry name" value="Znf_RING"/>
</dbReference>
<dbReference type="SUPFAM" id="SSF57850">
    <property type="entry name" value="RING/U-box"/>
    <property type="match status" value="1"/>
</dbReference>
<dbReference type="Pfam" id="PF13639">
    <property type="entry name" value="zf-RING_2"/>
    <property type="match status" value="1"/>
</dbReference>
<protein>
    <recommendedName>
        <fullName evidence="1">RING-type domain-containing protein</fullName>
    </recommendedName>
</protein>
<reference evidence="2 3" key="1">
    <citation type="submission" date="2019-11" db="EMBL/GenBank/DDBJ databases">
        <title>Whole genome sequence of Oryza granulata.</title>
        <authorList>
            <person name="Li W."/>
        </authorList>
    </citation>
    <scope>NUCLEOTIDE SEQUENCE [LARGE SCALE GENOMIC DNA]</scope>
    <source>
        <strain evidence="3">cv. Menghai</strain>
        <tissue evidence="2">Leaf</tissue>
    </source>
</reference>
<accession>A0A6G1BW96</accession>
<sequence length="89" mass="10792">MAERNDPGHRPVSQRPRRIPWMEYLRGCIPWLRKETDCNICRQKMRRHDKVVRRACCGEWFHRRCIQAWREHRSTNAKLSTHVTIGLVL</sequence>
<evidence type="ECO:0000259" key="1">
    <source>
        <dbReference type="Pfam" id="PF13639"/>
    </source>
</evidence>
<organism evidence="2 3">
    <name type="scientific">Oryza meyeriana var. granulata</name>
    <dbReference type="NCBI Taxonomy" id="110450"/>
    <lineage>
        <taxon>Eukaryota</taxon>
        <taxon>Viridiplantae</taxon>
        <taxon>Streptophyta</taxon>
        <taxon>Embryophyta</taxon>
        <taxon>Tracheophyta</taxon>
        <taxon>Spermatophyta</taxon>
        <taxon>Magnoliopsida</taxon>
        <taxon>Liliopsida</taxon>
        <taxon>Poales</taxon>
        <taxon>Poaceae</taxon>
        <taxon>BOP clade</taxon>
        <taxon>Oryzoideae</taxon>
        <taxon>Oryzeae</taxon>
        <taxon>Oryzinae</taxon>
        <taxon>Oryza</taxon>
        <taxon>Oryza meyeriana</taxon>
    </lineage>
</organism>
<dbReference type="OrthoDB" id="10447466at2759"/>
<dbReference type="EMBL" id="SPHZ02000011">
    <property type="protein sequence ID" value="KAF0892388.1"/>
    <property type="molecule type" value="Genomic_DNA"/>
</dbReference>
<gene>
    <name evidence="2" type="ORF">E2562_015461</name>
</gene>
<feature type="domain" description="RING-type" evidence="1">
    <location>
        <begin position="37"/>
        <end position="75"/>
    </location>
</feature>
<dbReference type="AlphaFoldDB" id="A0A6G1BW96"/>
<keyword evidence="3" id="KW-1185">Reference proteome</keyword>
<dbReference type="Gene3D" id="3.30.40.10">
    <property type="entry name" value="Zinc/RING finger domain, C3HC4 (zinc finger)"/>
    <property type="match status" value="1"/>
</dbReference>
<name>A0A6G1BW96_9ORYZ</name>
<evidence type="ECO:0000313" key="2">
    <source>
        <dbReference type="EMBL" id="KAF0892388.1"/>
    </source>
</evidence>
<evidence type="ECO:0000313" key="3">
    <source>
        <dbReference type="Proteomes" id="UP000479710"/>
    </source>
</evidence>
<dbReference type="InterPro" id="IPR013083">
    <property type="entry name" value="Znf_RING/FYVE/PHD"/>
</dbReference>
<proteinExistence type="predicted"/>
<dbReference type="Proteomes" id="UP000479710">
    <property type="component" value="Unassembled WGS sequence"/>
</dbReference>